<gene>
    <name evidence="1" type="ORF">M569_17748</name>
</gene>
<proteinExistence type="predicted"/>
<sequence length="55" mass="6785">MILLLKSKLVESLRITSKHPYWRSRNHLEVKLIKTRHWFWIKINALLEELESKEE</sequence>
<dbReference type="Proteomes" id="UP000015453">
    <property type="component" value="Unassembled WGS sequence"/>
</dbReference>
<accession>S8DCJ8</accession>
<name>S8DCJ8_9LAMI</name>
<dbReference type="AlphaFoldDB" id="S8DCJ8"/>
<evidence type="ECO:0000313" key="2">
    <source>
        <dbReference type="Proteomes" id="UP000015453"/>
    </source>
</evidence>
<evidence type="ECO:0000313" key="1">
    <source>
        <dbReference type="EMBL" id="EPS57077.1"/>
    </source>
</evidence>
<dbReference type="EMBL" id="AUSU01010736">
    <property type="protein sequence ID" value="EPS57077.1"/>
    <property type="molecule type" value="Genomic_DNA"/>
</dbReference>
<keyword evidence="2" id="KW-1185">Reference proteome</keyword>
<comment type="caution">
    <text evidence="1">The sequence shown here is derived from an EMBL/GenBank/DDBJ whole genome shotgun (WGS) entry which is preliminary data.</text>
</comment>
<protein>
    <submittedName>
        <fullName evidence="1">Uncharacterized protein</fullName>
    </submittedName>
</protein>
<organism evidence="1 2">
    <name type="scientific">Genlisea aurea</name>
    <dbReference type="NCBI Taxonomy" id="192259"/>
    <lineage>
        <taxon>Eukaryota</taxon>
        <taxon>Viridiplantae</taxon>
        <taxon>Streptophyta</taxon>
        <taxon>Embryophyta</taxon>
        <taxon>Tracheophyta</taxon>
        <taxon>Spermatophyta</taxon>
        <taxon>Magnoliopsida</taxon>
        <taxon>eudicotyledons</taxon>
        <taxon>Gunneridae</taxon>
        <taxon>Pentapetalae</taxon>
        <taxon>asterids</taxon>
        <taxon>lamiids</taxon>
        <taxon>Lamiales</taxon>
        <taxon>Lentibulariaceae</taxon>
        <taxon>Genlisea</taxon>
    </lineage>
</organism>
<reference evidence="1 2" key="1">
    <citation type="journal article" date="2013" name="BMC Genomics">
        <title>The miniature genome of a carnivorous plant Genlisea aurea contains a low number of genes and short non-coding sequences.</title>
        <authorList>
            <person name="Leushkin E.V."/>
            <person name="Sutormin R.A."/>
            <person name="Nabieva E.R."/>
            <person name="Penin A.A."/>
            <person name="Kondrashov A.S."/>
            <person name="Logacheva M.D."/>
        </authorList>
    </citation>
    <scope>NUCLEOTIDE SEQUENCE [LARGE SCALE GENOMIC DNA]</scope>
</reference>